<comment type="caution">
    <text evidence="1">The sequence shown here is derived from an EMBL/GenBank/DDBJ whole genome shotgun (WGS) entry which is preliminary data.</text>
</comment>
<organism evidence="1 2">
    <name type="scientific">Deinococcus roseus</name>
    <dbReference type="NCBI Taxonomy" id="392414"/>
    <lineage>
        <taxon>Bacteria</taxon>
        <taxon>Thermotogati</taxon>
        <taxon>Deinococcota</taxon>
        <taxon>Deinococci</taxon>
        <taxon>Deinococcales</taxon>
        <taxon>Deinococcaceae</taxon>
        <taxon>Deinococcus</taxon>
    </lineage>
</organism>
<proteinExistence type="predicted"/>
<sequence length="78" mass="9083">MYRPYVSEIRTAHLKAQQAEKSGMYHVAVQQYLICLEKSECRQDCQCVNYFAQQLSTCYRSMGFLDKANFYAGLARLD</sequence>
<gene>
    <name evidence="1" type="ORF">GCM10008938_30310</name>
</gene>
<keyword evidence="2" id="KW-1185">Reference proteome</keyword>
<dbReference type="EMBL" id="BMOD01000011">
    <property type="protein sequence ID" value="GGJ42184.1"/>
    <property type="molecule type" value="Genomic_DNA"/>
</dbReference>
<protein>
    <submittedName>
        <fullName evidence="1">Uncharacterized protein</fullName>
    </submittedName>
</protein>
<evidence type="ECO:0000313" key="2">
    <source>
        <dbReference type="Proteomes" id="UP000632222"/>
    </source>
</evidence>
<evidence type="ECO:0000313" key="1">
    <source>
        <dbReference type="EMBL" id="GGJ42184.1"/>
    </source>
</evidence>
<name>A0ABQ2D5T3_9DEIO</name>
<dbReference type="Proteomes" id="UP000632222">
    <property type="component" value="Unassembled WGS sequence"/>
</dbReference>
<dbReference type="RefSeq" id="WP_189003758.1">
    <property type="nucleotide sequence ID" value="NZ_BMOD01000011.1"/>
</dbReference>
<reference evidence="2" key="1">
    <citation type="journal article" date="2019" name="Int. J. Syst. Evol. Microbiol.">
        <title>The Global Catalogue of Microorganisms (GCM) 10K type strain sequencing project: providing services to taxonomists for standard genome sequencing and annotation.</title>
        <authorList>
            <consortium name="The Broad Institute Genomics Platform"/>
            <consortium name="The Broad Institute Genome Sequencing Center for Infectious Disease"/>
            <person name="Wu L."/>
            <person name="Ma J."/>
        </authorList>
    </citation>
    <scope>NUCLEOTIDE SEQUENCE [LARGE SCALE GENOMIC DNA]</scope>
    <source>
        <strain evidence="2">JCM 14370</strain>
    </source>
</reference>
<accession>A0ABQ2D5T3</accession>